<dbReference type="InterPro" id="IPR020904">
    <property type="entry name" value="Sc_DH/Rdtase_CS"/>
</dbReference>
<protein>
    <submittedName>
        <fullName evidence="5">SDR family oxidoreductase</fullName>
        <ecNumber evidence="5">1.-.-.-</ecNumber>
    </submittedName>
</protein>
<dbReference type="SMART" id="SM00822">
    <property type="entry name" value="PKS_KR"/>
    <property type="match status" value="1"/>
</dbReference>
<dbReference type="PROSITE" id="PS00061">
    <property type="entry name" value="ADH_SHORT"/>
    <property type="match status" value="1"/>
</dbReference>
<comment type="similarity">
    <text evidence="1 3">Belongs to the short-chain dehydrogenases/reductases (SDR) family.</text>
</comment>
<evidence type="ECO:0000256" key="1">
    <source>
        <dbReference type="ARBA" id="ARBA00006484"/>
    </source>
</evidence>
<dbReference type="PANTHER" id="PTHR44196:SF2">
    <property type="entry name" value="SHORT-CHAIN DEHYDROGENASE-RELATED"/>
    <property type="match status" value="1"/>
</dbReference>
<dbReference type="SUPFAM" id="SSF51735">
    <property type="entry name" value="NAD(P)-binding Rossmann-fold domains"/>
    <property type="match status" value="1"/>
</dbReference>
<keyword evidence="2 5" id="KW-0560">Oxidoreductase</keyword>
<evidence type="ECO:0000256" key="3">
    <source>
        <dbReference type="RuleBase" id="RU000363"/>
    </source>
</evidence>
<dbReference type="PRINTS" id="PR00081">
    <property type="entry name" value="GDHRDH"/>
</dbReference>
<dbReference type="InterPro" id="IPR036291">
    <property type="entry name" value="NAD(P)-bd_dom_sf"/>
</dbReference>
<keyword evidence="5" id="KW-0614">Plasmid</keyword>
<dbReference type="AlphaFoldDB" id="A0AAU8ASY3"/>
<dbReference type="EMBL" id="CP123390">
    <property type="protein sequence ID" value="XCC97904.1"/>
    <property type="molecule type" value="Genomic_DNA"/>
</dbReference>
<sequence>MDIKGQWALVTGATGGLGANLAENLAARGCNLVLSARRRDALQRLAQQLRERHGVEVLVEPCDLSAPEAASDLHNRLILQGISIDVLVNNAGFGIHGDFVYQCVDATAEMLRVNVQSLTMLSRLFGSDMAHRGSGAILLVGSLTAYTPCPSYAAYAASKAYVVHLGEALHHELASAGVTVTVLSPGIMDTGFLETSGHAPSALLRATMLTPARVAEIGVTALMKGKRSVVAGRMNQVTAFSARLLPRGLLLRAMTRFLANAR</sequence>
<dbReference type="Pfam" id="PF00106">
    <property type="entry name" value="adh_short"/>
    <property type="match status" value="1"/>
</dbReference>
<gene>
    <name evidence="5" type="ORF">PVT71_28390</name>
</gene>
<dbReference type="InterPro" id="IPR057326">
    <property type="entry name" value="KR_dom"/>
</dbReference>
<evidence type="ECO:0000256" key="2">
    <source>
        <dbReference type="ARBA" id="ARBA00023002"/>
    </source>
</evidence>
<feature type="domain" description="Ketoreductase" evidence="4">
    <location>
        <begin position="6"/>
        <end position="191"/>
    </location>
</feature>
<reference evidence="5" key="1">
    <citation type="submission" date="2023-02" db="EMBL/GenBank/DDBJ databases">
        <title>Description and genomic characterization of Salipiger bruguierae sp. nov., isolated from the sediment of mangrove plant Bruguiera sexangula.</title>
        <authorList>
            <person name="Long M."/>
        </authorList>
    </citation>
    <scope>NUCLEOTIDE SEQUENCE</scope>
    <source>
        <strain evidence="5">H15</strain>
        <plasmid evidence="5">unnamed5</plasmid>
    </source>
</reference>
<dbReference type="EC" id="1.-.-.-" evidence="5"/>
<dbReference type="GO" id="GO:0016491">
    <property type="term" value="F:oxidoreductase activity"/>
    <property type="evidence" value="ECO:0007669"/>
    <property type="project" value="UniProtKB-KW"/>
</dbReference>
<accession>A0AAU8ASY3</accession>
<dbReference type="PIRSF" id="PIRSF000126">
    <property type="entry name" value="11-beta-HSD1"/>
    <property type="match status" value="1"/>
</dbReference>
<proteinExistence type="inferred from homology"/>
<dbReference type="InterPro" id="IPR002347">
    <property type="entry name" value="SDR_fam"/>
</dbReference>
<evidence type="ECO:0000313" key="5">
    <source>
        <dbReference type="EMBL" id="XCC97904.1"/>
    </source>
</evidence>
<dbReference type="Gene3D" id="3.40.50.720">
    <property type="entry name" value="NAD(P)-binding Rossmann-like Domain"/>
    <property type="match status" value="1"/>
</dbReference>
<name>A0AAU8ASY3_9RHOB</name>
<dbReference type="RefSeq" id="WP_353476783.1">
    <property type="nucleotide sequence ID" value="NZ_CP123390.1"/>
</dbReference>
<geneLocation type="plasmid" evidence="5">
    <name>unnamed5</name>
</geneLocation>
<dbReference type="PANTHER" id="PTHR44196">
    <property type="entry name" value="DEHYDROGENASE/REDUCTASE SDR FAMILY MEMBER 7B"/>
    <property type="match status" value="1"/>
</dbReference>
<organism evidence="5">
    <name type="scientific">Alloyangia sp. H15</name>
    <dbReference type="NCBI Taxonomy" id="3029062"/>
    <lineage>
        <taxon>Bacteria</taxon>
        <taxon>Pseudomonadati</taxon>
        <taxon>Pseudomonadota</taxon>
        <taxon>Alphaproteobacteria</taxon>
        <taxon>Rhodobacterales</taxon>
        <taxon>Roseobacteraceae</taxon>
        <taxon>Alloyangia</taxon>
    </lineage>
</organism>
<dbReference type="PRINTS" id="PR00080">
    <property type="entry name" value="SDRFAMILY"/>
</dbReference>
<evidence type="ECO:0000259" key="4">
    <source>
        <dbReference type="SMART" id="SM00822"/>
    </source>
</evidence>
<dbReference type="GO" id="GO:0016020">
    <property type="term" value="C:membrane"/>
    <property type="evidence" value="ECO:0007669"/>
    <property type="project" value="TreeGrafter"/>
</dbReference>